<evidence type="ECO:0000256" key="2">
    <source>
        <dbReference type="ARBA" id="ARBA00022737"/>
    </source>
</evidence>
<evidence type="ECO:0000313" key="7">
    <source>
        <dbReference type="Proteomes" id="UP000703269"/>
    </source>
</evidence>
<keyword evidence="7" id="KW-1185">Reference proteome</keyword>
<dbReference type="EMBL" id="BPQB01000029">
    <property type="protein sequence ID" value="GJE92858.1"/>
    <property type="molecule type" value="Genomic_DNA"/>
</dbReference>
<evidence type="ECO:0000256" key="5">
    <source>
        <dbReference type="SAM" id="MobiDB-lite"/>
    </source>
</evidence>
<evidence type="ECO:0000256" key="4">
    <source>
        <dbReference type="ARBA" id="ARBA00044511"/>
    </source>
</evidence>
<evidence type="ECO:0000256" key="1">
    <source>
        <dbReference type="ARBA" id="ARBA00006192"/>
    </source>
</evidence>
<comment type="similarity">
    <text evidence="1">Belongs to the CCM1 family.</text>
</comment>
<reference evidence="6 7" key="1">
    <citation type="submission" date="2021-08" db="EMBL/GenBank/DDBJ databases">
        <title>Draft Genome Sequence of Phanerochaete sordida strain YK-624.</title>
        <authorList>
            <person name="Mori T."/>
            <person name="Dohra H."/>
            <person name="Suzuki T."/>
            <person name="Kawagishi H."/>
            <person name="Hirai H."/>
        </authorList>
    </citation>
    <scope>NUCLEOTIDE SEQUENCE [LARGE SCALE GENOMIC DNA]</scope>
    <source>
        <strain evidence="6 7">YK-624</strain>
    </source>
</reference>
<proteinExistence type="inferred from homology"/>
<evidence type="ECO:0000256" key="3">
    <source>
        <dbReference type="ARBA" id="ARBA00044493"/>
    </source>
</evidence>
<dbReference type="Gene3D" id="1.25.40.10">
    <property type="entry name" value="Tetratricopeptide repeat domain"/>
    <property type="match status" value="2"/>
</dbReference>
<evidence type="ECO:0008006" key="8">
    <source>
        <dbReference type="Google" id="ProtNLM"/>
    </source>
</evidence>
<name>A0A9P3GDF1_9APHY</name>
<feature type="region of interest" description="Disordered" evidence="5">
    <location>
        <begin position="478"/>
        <end position="503"/>
    </location>
</feature>
<keyword evidence="2" id="KW-0677">Repeat</keyword>
<gene>
    <name evidence="6" type="ORF">PsYK624_090160</name>
</gene>
<comment type="function">
    <text evidence="3">Regulates mitochondrial small subunit maturation by controlling 15S rRNA 5'-end processing. Localizes to the 5' precursor of the 15S rRNA in a position that is subsequently occupied by mS47 in the mature yeast mtSSU. Uses structure and sequence-specific RNA recognition, binding to a single-stranded region of the precursor and specifically recognizing bases -6 to -1. The exchange of Ccm1 for mS47 is coupled to the irreversible removal of precursor rRNA that is accompanied by conformational changes of the mitoribosomal proteins uS5m and mS26. These conformational changes signal completion of 5'-end rRNA processing through protection of the mature 5'-end of the 15S rRNA and stabilization of mS47. The removal of the 5' precursor together with the dissociation of Ccm1 may be catalyzed by the 5'-3' exoribonuclease Pet127. Involved in the specific removal of group I introns in mitochondrial encoded transcripts.</text>
</comment>
<dbReference type="OrthoDB" id="5588846at2759"/>
<dbReference type="PANTHER" id="PTHR47936:SF1">
    <property type="entry name" value="PENTATRICOPEPTIDE REPEAT-CONTAINING PROTEIN GUN1, CHLOROPLASTIC"/>
    <property type="match status" value="1"/>
</dbReference>
<sequence>MLKPRISPQEYEKDSHSLYSMRKSNAKAKGKAAVPFGDPQPRVVSTLEDRVNALKHTVISGDALKTHEFYDESHLLALYEDLLALPQEETQEPAVKKPEEDPLPIVQKIAERLLPDISEPSTSAIAAQPMRYAILQQLDQVIADLETAEAYTTKAESEDAADAVLDVPVMLVSQKEWMALIYHCIRERDTDAAERALSLMIRAKCDIPEETFNAVLVVYARTGNVAKANDFVSKFLIASPTETQRDLHIRTYLEAISDTAFPTDALHILHDYETRGLAPPQKAYSRVITHLLSARSAVAHAHAWDLFAHMRYVAHPKPDAFMYATMIRACASSAISNHGEPERALDLFTEMTVDNGIAPTAAAYIATILACARSGRAKYVHEGFRLAKQMMDAHRDAYGHSQFMPDRRFFCALLEGAKRIGDLGRVRWILAEMARESMQRGADGQEQIDPRRSVHEEIMLHVFHAYAAYRVPFHRSLAPKAPQDKPQDATTQQEEPEALTAAQAEEAARDLVAEPDHAFTRLPPQSHPEVLYEAQALFARLRADRARGSGVFAHVEPTPRLLNAYLSVHYAHAPLERWRALWSTLHADAGVPRNAHTYVEVLERCANAKKPERPAALQVAEEAFAQWRSLEDAWRATGPQEVAAHARLIERAHAAMIRLYALTNDLDRAVELTKAFAAAYPPSTLRDPPARAPFRSTRTNLLGARPLVRVFNAAEIPDDAVPPLLAFGELEALHHRLAAAGRTADVRYVTWLCKAYEGALRARRERALEATMHPVYRAEPAV</sequence>
<organism evidence="6 7">
    <name type="scientific">Phanerochaete sordida</name>
    <dbReference type="NCBI Taxonomy" id="48140"/>
    <lineage>
        <taxon>Eukaryota</taxon>
        <taxon>Fungi</taxon>
        <taxon>Dikarya</taxon>
        <taxon>Basidiomycota</taxon>
        <taxon>Agaricomycotina</taxon>
        <taxon>Agaricomycetes</taxon>
        <taxon>Polyporales</taxon>
        <taxon>Phanerochaetaceae</taxon>
        <taxon>Phanerochaete</taxon>
    </lineage>
</organism>
<comment type="subunit">
    <text evidence="4">Binds to mitochondrial small subunit 15S rRNA.</text>
</comment>
<comment type="caution">
    <text evidence="6">The sequence shown here is derived from an EMBL/GenBank/DDBJ whole genome shotgun (WGS) entry which is preliminary data.</text>
</comment>
<accession>A0A9P3GDF1</accession>
<dbReference type="Proteomes" id="UP000703269">
    <property type="component" value="Unassembled WGS sequence"/>
</dbReference>
<dbReference type="InterPro" id="IPR011990">
    <property type="entry name" value="TPR-like_helical_dom_sf"/>
</dbReference>
<dbReference type="AlphaFoldDB" id="A0A9P3GDF1"/>
<dbReference type="PANTHER" id="PTHR47936">
    <property type="entry name" value="PPR_LONG DOMAIN-CONTAINING PROTEIN"/>
    <property type="match status" value="1"/>
</dbReference>
<protein>
    <recommendedName>
        <fullName evidence="8">Pentacotripeptide-repeat region of PRORP domain-containing protein</fullName>
    </recommendedName>
</protein>
<evidence type="ECO:0000313" key="6">
    <source>
        <dbReference type="EMBL" id="GJE92858.1"/>
    </source>
</evidence>
<feature type="compositionally biased region" description="Low complexity" evidence="5">
    <location>
        <begin position="489"/>
        <end position="503"/>
    </location>
</feature>